<dbReference type="Proteomes" id="UP000555728">
    <property type="component" value="Unassembled WGS sequence"/>
</dbReference>
<protein>
    <recommendedName>
        <fullName evidence="3">CsbD family protein</fullName>
    </recommendedName>
</protein>
<keyword evidence="2" id="KW-1185">Reference proteome</keyword>
<gene>
    <name evidence="1" type="ORF">GGD88_003569</name>
</gene>
<dbReference type="AlphaFoldDB" id="A0A7W6S2Z7"/>
<sequence length="66" mass="7681">MKTQTLCETRWDWMRDRVRESWPDLPAQDLDAVAGDYNALVELLRDRYGHGLKEGAARLDEMVNDS</sequence>
<evidence type="ECO:0008006" key="3">
    <source>
        <dbReference type="Google" id="ProtNLM"/>
    </source>
</evidence>
<dbReference type="InterPro" id="IPR036629">
    <property type="entry name" value="YjbJ_sf"/>
</dbReference>
<organism evidence="1 2">
    <name type="scientific">Roseospira goensis</name>
    <dbReference type="NCBI Taxonomy" id="391922"/>
    <lineage>
        <taxon>Bacteria</taxon>
        <taxon>Pseudomonadati</taxon>
        <taxon>Pseudomonadota</taxon>
        <taxon>Alphaproteobacteria</taxon>
        <taxon>Rhodospirillales</taxon>
        <taxon>Rhodospirillaceae</taxon>
        <taxon>Roseospira</taxon>
    </lineage>
</organism>
<proteinExistence type="predicted"/>
<dbReference type="Gene3D" id="1.10.1470.10">
    <property type="entry name" value="YjbJ"/>
    <property type="match status" value="1"/>
</dbReference>
<reference evidence="1 2" key="1">
    <citation type="submission" date="2020-08" db="EMBL/GenBank/DDBJ databases">
        <title>Genome sequencing of Purple Non-Sulfur Bacteria from various extreme environments.</title>
        <authorList>
            <person name="Mayer M."/>
        </authorList>
    </citation>
    <scope>NUCLEOTIDE SEQUENCE [LARGE SCALE GENOMIC DNA]</scope>
    <source>
        <strain evidence="1 2">JA135</strain>
    </source>
</reference>
<accession>A0A7W6S2Z7</accession>
<dbReference type="EMBL" id="JACIGI010000053">
    <property type="protein sequence ID" value="MBB4287812.1"/>
    <property type="molecule type" value="Genomic_DNA"/>
</dbReference>
<comment type="caution">
    <text evidence="1">The sequence shown here is derived from an EMBL/GenBank/DDBJ whole genome shotgun (WGS) entry which is preliminary data.</text>
</comment>
<evidence type="ECO:0000313" key="2">
    <source>
        <dbReference type="Proteomes" id="UP000555728"/>
    </source>
</evidence>
<evidence type="ECO:0000313" key="1">
    <source>
        <dbReference type="EMBL" id="MBB4287812.1"/>
    </source>
</evidence>
<dbReference type="RefSeq" id="WP_184437919.1">
    <property type="nucleotide sequence ID" value="NZ_JACIGI010000053.1"/>
</dbReference>
<name>A0A7W6S2Z7_9PROT</name>